<keyword evidence="2" id="KW-1185">Reference proteome</keyword>
<dbReference type="EMBL" id="JBBPBM010000011">
    <property type="protein sequence ID" value="KAK8563437.1"/>
    <property type="molecule type" value="Genomic_DNA"/>
</dbReference>
<gene>
    <name evidence="1" type="ORF">V6N12_035583</name>
</gene>
<sequence>MANLVFNHKVLGNFVGPPSEPLEFFLAWHHLCSKLGSDHIWSLMPFAIVWSILLHINDIVFQGKTADVGQLLFIAKMKVSWWCKAKVHGSLTSIDSIISDPSNACQYDGLISKTDAYFAWSPPPLGFLKFNVDGDYDKTCKCGFEGVLRNHKGAILSEFS</sequence>
<dbReference type="Proteomes" id="UP001472677">
    <property type="component" value="Unassembled WGS sequence"/>
</dbReference>
<proteinExistence type="predicted"/>
<evidence type="ECO:0000313" key="1">
    <source>
        <dbReference type="EMBL" id="KAK8563437.1"/>
    </source>
</evidence>
<evidence type="ECO:0008006" key="3">
    <source>
        <dbReference type="Google" id="ProtNLM"/>
    </source>
</evidence>
<organism evidence="1 2">
    <name type="scientific">Hibiscus sabdariffa</name>
    <name type="common">roselle</name>
    <dbReference type="NCBI Taxonomy" id="183260"/>
    <lineage>
        <taxon>Eukaryota</taxon>
        <taxon>Viridiplantae</taxon>
        <taxon>Streptophyta</taxon>
        <taxon>Embryophyta</taxon>
        <taxon>Tracheophyta</taxon>
        <taxon>Spermatophyta</taxon>
        <taxon>Magnoliopsida</taxon>
        <taxon>eudicotyledons</taxon>
        <taxon>Gunneridae</taxon>
        <taxon>Pentapetalae</taxon>
        <taxon>rosids</taxon>
        <taxon>malvids</taxon>
        <taxon>Malvales</taxon>
        <taxon>Malvaceae</taxon>
        <taxon>Malvoideae</taxon>
        <taxon>Hibiscus</taxon>
    </lineage>
</organism>
<comment type="caution">
    <text evidence="1">The sequence shown here is derived from an EMBL/GenBank/DDBJ whole genome shotgun (WGS) entry which is preliminary data.</text>
</comment>
<reference evidence="1 2" key="1">
    <citation type="journal article" date="2024" name="G3 (Bethesda)">
        <title>Genome assembly of Hibiscus sabdariffa L. provides insights into metabolisms of medicinal natural products.</title>
        <authorList>
            <person name="Kim T."/>
        </authorList>
    </citation>
    <scope>NUCLEOTIDE SEQUENCE [LARGE SCALE GENOMIC DNA]</scope>
    <source>
        <strain evidence="1">TK-2024</strain>
        <tissue evidence="1">Old leaves</tissue>
    </source>
</reference>
<accession>A0ABR2EN47</accession>
<evidence type="ECO:0000313" key="2">
    <source>
        <dbReference type="Proteomes" id="UP001472677"/>
    </source>
</evidence>
<name>A0ABR2EN47_9ROSI</name>
<protein>
    <recommendedName>
        <fullName evidence="3">RNase H type-1 domain-containing protein</fullName>
    </recommendedName>
</protein>